<dbReference type="PANTHER" id="PTHR21272">
    <property type="entry name" value="CATABOLIC 3-DEHYDROQUINASE"/>
    <property type="match status" value="1"/>
</dbReference>
<keyword evidence="9" id="KW-1185">Reference proteome</keyword>
<keyword evidence="6 7" id="KW-0456">Lyase</keyword>
<comment type="pathway">
    <text evidence="2 7">Metabolic intermediate biosynthesis; chorismate biosynthesis; chorismate from D-erythrose 4-phosphate and phosphoenolpyruvate: step 3/7.</text>
</comment>
<comment type="similarity">
    <text evidence="3 7">Belongs to the type-II 3-dehydroquinase family.</text>
</comment>
<comment type="caution">
    <text evidence="8">The sequence shown here is derived from an EMBL/GenBank/DDBJ whole genome shotgun (WGS) entry which is preliminary data.</text>
</comment>
<reference evidence="9" key="1">
    <citation type="journal article" date="2019" name="Int. J. Syst. Evol. Microbiol.">
        <title>The Global Catalogue of Microorganisms (GCM) 10K type strain sequencing project: providing services to taxonomists for standard genome sequencing and annotation.</title>
        <authorList>
            <consortium name="The Broad Institute Genomics Platform"/>
            <consortium name="The Broad Institute Genome Sequencing Center for Infectious Disease"/>
            <person name="Wu L."/>
            <person name="Ma J."/>
        </authorList>
    </citation>
    <scope>NUCLEOTIDE SEQUENCE [LARGE SCALE GENOMIC DNA]</scope>
    <source>
        <strain evidence="9">JCM 13002</strain>
    </source>
</reference>
<protein>
    <recommendedName>
        <fullName evidence="5 7">3-dehydroquinate dehydratase</fullName>
        <shortName evidence="7">3-dehydroquinase</shortName>
        <ecNumber evidence="5 7">4.2.1.10</ecNumber>
    </recommendedName>
    <alternativeName>
        <fullName evidence="7">Type II DHQase</fullName>
    </alternativeName>
</protein>
<evidence type="ECO:0000313" key="8">
    <source>
        <dbReference type="EMBL" id="GAA1071788.1"/>
    </source>
</evidence>
<dbReference type="EC" id="4.2.1.10" evidence="5 7"/>
<comment type="subunit">
    <text evidence="4 7">Homododecamer.</text>
</comment>
<dbReference type="CDD" id="cd00466">
    <property type="entry name" value="DHQase_II"/>
    <property type="match status" value="1"/>
</dbReference>
<evidence type="ECO:0000256" key="4">
    <source>
        <dbReference type="ARBA" id="ARBA00011193"/>
    </source>
</evidence>
<dbReference type="Proteomes" id="UP001499987">
    <property type="component" value="Unassembled WGS sequence"/>
</dbReference>
<gene>
    <name evidence="8" type="primary">aroQ_1</name>
    <name evidence="7" type="synonym">aroQ</name>
    <name evidence="8" type="ORF">GCM10009663_08990</name>
</gene>
<organism evidence="8 9">
    <name type="scientific">Kitasatospora arboriphila</name>
    <dbReference type="NCBI Taxonomy" id="258052"/>
    <lineage>
        <taxon>Bacteria</taxon>
        <taxon>Bacillati</taxon>
        <taxon>Actinomycetota</taxon>
        <taxon>Actinomycetes</taxon>
        <taxon>Kitasatosporales</taxon>
        <taxon>Streptomycetaceae</taxon>
        <taxon>Kitasatospora</taxon>
    </lineage>
</organism>
<dbReference type="PIRSF" id="PIRSF001399">
    <property type="entry name" value="DHquinase_II"/>
    <property type="match status" value="1"/>
</dbReference>
<proteinExistence type="inferred from homology"/>
<feature type="binding site" evidence="7">
    <location>
        <position position="87"/>
    </location>
    <ligand>
        <name>substrate</name>
    </ligand>
</feature>
<keyword evidence="7" id="KW-0028">Amino-acid biosynthesis</keyword>
<dbReference type="InterPro" id="IPR001874">
    <property type="entry name" value="DHquinase_II"/>
</dbReference>
<feature type="active site" description="Proton donor" evidence="7">
    <location>
        <position position="100"/>
    </location>
</feature>
<evidence type="ECO:0000256" key="7">
    <source>
        <dbReference type="HAMAP-Rule" id="MF_00169"/>
    </source>
</evidence>
<name>A0ABP4DWT5_9ACTN</name>
<dbReference type="Gene3D" id="3.40.50.9100">
    <property type="entry name" value="Dehydroquinase, class II"/>
    <property type="match status" value="1"/>
</dbReference>
<feature type="binding site" evidence="7">
    <location>
        <position position="74"/>
    </location>
    <ligand>
        <name>substrate</name>
    </ligand>
</feature>
<comment type="caution">
    <text evidence="7">Lacks conserved residue(s) required for the propagation of feature annotation.</text>
</comment>
<sequence length="156" mass="16658">MTLVYVLNGPNLARLGLTEPGRDGRAAYPELVRVCQETAAELGLRAVVLQTDSEAELVGWLHRVAEEAAPLVLNPAAFTHCSYPVRDALALRRAPAIEVHLCNPYAREPFRRVSVLSDVVDGAVTGLGTDSYRLALHAVARLAGAGARPEPRGAIA</sequence>
<dbReference type="RefSeq" id="WP_344622145.1">
    <property type="nucleotide sequence ID" value="NZ_BAAALD010000005.1"/>
</dbReference>
<comment type="catalytic activity">
    <reaction evidence="1 7">
        <text>3-dehydroquinate = 3-dehydroshikimate + H2O</text>
        <dbReference type="Rhea" id="RHEA:21096"/>
        <dbReference type="ChEBI" id="CHEBI:15377"/>
        <dbReference type="ChEBI" id="CHEBI:16630"/>
        <dbReference type="ChEBI" id="CHEBI:32364"/>
        <dbReference type="EC" id="4.2.1.10"/>
    </reaction>
</comment>
<comment type="function">
    <text evidence="7">Catalyzes a trans-dehydration via an enolate intermediate.</text>
</comment>
<dbReference type="HAMAP" id="MF_00169">
    <property type="entry name" value="AroQ"/>
    <property type="match status" value="1"/>
</dbReference>
<feature type="binding site" evidence="7">
    <location>
        <position position="80"/>
    </location>
    <ligand>
        <name>substrate</name>
    </ligand>
</feature>
<dbReference type="EMBL" id="BAAALD010000005">
    <property type="protein sequence ID" value="GAA1071788.1"/>
    <property type="molecule type" value="Genomic_DNA"/>
</dbReference>
<dbReference type="Pfam" id="PF01220">
    <property type="entry name" value="DHquinase_II"/>
    <property type="match status" value="1"/>
</dbReference>
<feature type="binding site" evidence="7">
    <location>
        <position position="111"/>
    </location>
    <ligand>
        <name>substrate</name>
    </ligand>
</feature>
<keyword evidence="7" id="KW-0057">Aromatic amino acid biosynthesis</keyword>
<dbReference type="InterPro" id="IPR036441">
    <property type="entry name" value="DHquinase_II_sf"/>
</dbReference>
<dbReference type="SUPFAM" id="SSF52304">
    <property type="entry name" value="Type II 3-dehydroquinate dehydratase"/>
    <property type="match status" value="1"/>
</dbReference>
<evidence type="ECO:0000256" key="2">
    <source>
        <dbReference type="ARBA" id="ARBA00004902"/>
    </source>
</evidence>
<evidence type="ECO:0000256" key="1">
    <source>
        <dbReference type="ARBA" id="ARBA00001864"/>
    </source>
</evidence>
<evidence type="ECO:0000256" key="5">
    <source>
        <dbReference type="ARBA" id="ARBA00012060"/>
    </source>
</evidence>
<evidence type="ECO:0000256" key="6">
    <source>
        <dbReference type="ARBA" id="ARBA00023239"/>
    </source>
</evidence>
<dbReference type="PANTHER" id="PTHR21272:SF3">
    <property type="entry name" value="CATABOLIC 3-DEHYDROQUINASE"/>
    <property type="match status" value="1"/>
</dbReference>
<dbReference type="NCBIfam" id="NF003807">
    <property type="entry name" value="PRK05395.1-4"/>
    <property type="match status" value="1"/>
</dbReference>
<evidence type="ECO:0000313" key="9">
    <source>
        <dbReference type="Proteomes" id="UP001499987"/>
    </source>
</evidence>
<evidence type="ECO:0000256" key="3">
    <source>
        <dbReference type="ARBA" id="ARBA00011037"/>
    </source>
</evidence>
<accession>A0ABP4DWT5</accession>